<accession>A0A9E7GF02</accession>
<keyword evidence="2" id="KW-1185">Reference proteome</keyword>
<dbReference type="AlphaFoldDB" id="A0A9E7GF02"/>
<protein>
    <submittedName>
        <fullName evidence="1">Uncharacterized protein</fullName>
    </submittedName>
</protein>
<name>A0A9E7GF02_9LILI</name>
<organism evidence="1 2">
    <name type="scientific">Musa troglodytarum</name>
    <name type="common">fe'i banana</name>
    <dbReference type="NCBI Taxonomy" id="320322"/>
    <lineage>
        <taxon>Eukaryota</taxon>
        <taxon>Viridiplantae</taxon>
        <taxon>Streptophyta</taxon>
        <taxon>Embryophyta</taxon>
        <taxon>Tracheophyta</taxon>
        <taxon>Spermatophyta</taxon>
        <taxon>Magnoliopsida</taxon>
        <taxon>Liliopsida</taxon>
        <taxon>Zingiberales</taxon>
        <taxon>Musaceae</taxon>
        <taxon>Musa</taxon>
    </lineage>
</organism>
<evidence type="ECO:0000313" key="1">
    <source>
        <dbReference type="EMBL" id="URE11327.1"/>
    </source>
</evidence>
<sequence>MLVYPPPIKERERENKSRHLALWQNKATKIISLYTR</sequence>
<dbReference type="Proteomes" id="UP001055439">
    <property type="component" value="Chromosome 6"/>
</dbReference>
<proteinExistence type="predicted"/>
<evidence type="ECO:0000313" key="2">
    <source>
        <dbReference type="Proteomes" id="UP001055439"/>
    </source>
</evidence>
<dbReference type="EMBL" id="CP097508">
    <property type="protein sequence ID" value="URE11327.1"/>
    <property type="molecule type" value="Genomic_DNA"/>
</dbReference>
<gene>
    <name evidence="1" type="ORF">MUK42_03530</name>
</gene>
<reference evidence="1" key="1">
    <citation type="submission" date="2022-05" db="EMBL/GenBank/DDBJ databases">
        <title>The Musa troglodytarum L. genome provides insights into the mechanism of non-climacteric behaviour and enrichment of carotenoids.</title>
        <authorList>
            <person name="Wang J."/>
        </authorList>
    </citation>
    <scope>NUCLEOTIDE SEQUENCE</scope>
    <source>
        <tissue evidence="1">Leaf</tissue>
    </source>
</reference>